<reference evidence="6" key="1">
    <citation type="submission" date="2024-05" db="EMBL/GenBank/DDBJ databases">
        <title>Genome Sequences of Four Agar- Degrading Marine Bacteria.</title>
        <authorList>
            <person name="Phillips E.K."/>
            <person name="Shaffer J.C."/>
            <person name="Henson M.W."/>
            <person name="Temperton B."/>
            <person name="Thrash C.J."/>
            <person name="Martin M.O."/>
        </authorList>
    </citation>
    <scope>NUCLEOTIDE SEQUENCE</scope>
    <source>
        <strain evidence="6">EKP203</strain>
    </source>
</reference>
<comment type="caution">
    <text evidence="6">The sequence shown here is derived from an EMBL/GenBank/DDBJ whole genome shotgun (WGS) entry which is preliminary data.</text>
</comment>
<dbReference type="PANTHER" id="PTHR34501:SF2">
    <property type="entry name" value="OUTER MEMBRANE PORIN F-RELATED"/>
    <property type="match status" value="1"/>
</dbReference>
<dbReference type="InterPro" id="IPR050298">
    <property type="entry name" value="Gram-neg_bact_OMP"/>
</dbReference>
<dbReference type="PANTHER" id="PTHR34501">
    <property type="entry name" value="PROTEIN YDDL-RELATED"/>
    <property type="match status" value="1"/>
</dbReference>
<evidence type="ECO:0000313" key="6">
    <source>
        <dbReference type="EMBL" id="MDN2482574.1"/>
    </source>
</evidence>
<evidence type="ECO:0000313" key="7">
    <source>
        <dbReference type="Proteomes" id="UP001169719"/>
    </source>
</evidence>
<feature type="domain" description="Porin" evidence="5">
    <location>
        <begin position="9"/>
        <end position="331"/>
    </location>
</feature>
<dbReference type="Gene3D" id="2.40.160.10">
    <property type="entry name" value="Porin"/>
    <property type="match status" value="1"/>
</dbReference>
<dbReference type="EMBL" id="JAUEOZ010000002">
    <property type="protein sequence ID" value="MDN2482574.1"/>
    <property type="molecule type" value="Genomic_DNA"/>
</dbReference>
<sequence>MNKNILAIAIAAATFGTQAVAVELYNNDGTTFSVGGHVSVNLNGSDEGNTDVGTNSPRINMTATQDMGNGFTVDARGEWALNYLTNGGNSFSTRLGYIGLTHEDMGRAVVGTQWAPYYDVAGVTDMPIAFANDFLYSDATIELAEDDFAKTGQTRADQMISYRNGFEFGEAGALDFGLAWQGKHEAKDANENVTTTYNDRVQVSLAYSIMGAQLGYAYNTGDVDNMVDNKRSLDYHVVSAKYGSYGNGLYLAGVYQMTEDKNVRDVDSYEVIAAYALPNSLNFSINYENVEDKLKSDNSKDTTREEVALQVEYNFTSNVVGYTGYQFDLNDSTDREGAKRKEDNAWTIGARFYL</sequence>
<dbReference type="CDD" id="cd00342">
    <property type="entry name" value="gram_neg_porins"/>
    <property type="match status" value="1"/>
</dbReference>
<dbReference type="Proteomes" id="UP001169719">
    <property type="component" value="Unassembled WGS sequence"/>
</dbReference>
<gene>
    <name evidence="6" type="ORF">QWJ08_14635</name>
</gene>
<comment type="subcellular location">
    <subcellularLocation>
        <location evidence="1">Cell outer membrane</location>
        <topology evidence="1">Multi-pass membrane protein</topology>
    </subcellularLocation>
</comment>
<keyword evidence="2 4" id="KW-0732">Signal</keyword>
<dbReference type="Pfam" id="PF13609">
    <property type="entry name" value="Porin_4"/>
    <property type="match status" value="1"/>
</dbReference>
<proteinExistence type="predicted"/>
<name>A0ABT7Y3F4_9VIBR</name>
<dbReference type="InterPro" id="IPR033900">
    <property type="entry name" value="Gram_neg_porin_domain"/>
</dbReference>
<evidence type="ECO:0000256" key="4">
    <source>
        <dbReference type="SAM" id="SignalP"/>
    </source>
</evidence>
<dbReference type="InterPro" id="IPR023614">
    <property type="entry name" value="Porin_dom_sf"/>
</dbReference>
<dbReference type="RefSeq" id="WP_289962643.1">
    <property type="nucleotide sequence ID" value="NZ_JAUEOZ010000002.1"/>
</dbReference>
<evidence type="ECO:0000256" key="2">
    <source>
        <dbReference type="ARBA" id="ARBA00022729"/>
    </source>
</evidence>
<organism evidence="6 7">
    <name type="scientific">Vibrio agarivorans</name>
    <dbReference type="NCBI Taxonomy" id="153622"/>
    <lineage>
        <taxon>Bacteria</taxon>
        <taxon>Pseudomonadati</taxon>
        <taxon>Pseudomonadota</taxon>
        <taxon>Gammaproteobacteria</taxon>
        <taxon>Vibrionales</taxon>
        <taxon>Vibrionaceae</taxon>
        <taxon>Vibrio</taxon>
    </lineage>
</organism>
<evidence type="ECO:0000256" key="1">
    <source>
        <dbReference type="ARBA" id="ARBA00004571"/>
    </source>
</evidence>
<evidence type="ECO:0000259" key="5">
    <source>
        <dbReference type="Pfam" id="PF13609"/>
    </source>
</evidence>
<feature type="chain" id="PRO_5046390987" evidence="4">
    <location>
        <begin position="22"/>
        <end position="354"/>
    </location>
</feature>
<evidence type="ECO:0000256" key="3">
    <source>
        <dbReference type="ARBA" id="ARBA00023136"/>
    </source>
</evidence>
<keyword evidence="3" id="KW-0472">Membrane</keyword>
<dbReference type="SUPFAM" id="SSF56935">
    <property type="entry name" value="Porins"/>
    <property type="match status" value="1"/>
</dbReference>
<protein>
    <submittedName>
        <fullName evidence="6">Porin</fullName>
    </submittedName>
</protein>
<accession>A0ABT7Y3F4</accession>
<feature type="signal peptide" evidence="4">
    <location>
        <begin position="1"/>
        <end position="21"/>
    </location>
</feature>
<keyword evidence="7" id="KW-1185">Reference proteome</keyword>